<dbReference type="GO" id="GO:0006325">
    <property type="term" value="P:chromatin organization"/>
    <property type="evidence" value="ECO:0007669"/>
    <property type="project" value="UniProtKB-ARBA"/>
</dbReference>
<dbReference type="SUPFAM" id="SSF47370">
    <property type="entry name" value="Bromodomain"/>
    <property type="match status" value="1"/>
</dbReference>
<dbReference type="OrthoDB" id="21449at2759"/>
<dbReference type="VEuPathDB" id="MicrosporidiaDB:NEQG_01033"/>
<dbReference type="PANTHER" id="PTHR47343:SF1">
    <property type="entry name" value="TRANSCRIPTIONAL ACTIVATOR SPT7"/>
    <property type="match status" value="1"/>
</dbReference>
<reference evidence="4" key="1">
    <citation type="submission" date="2011-01" db="EMBL/GenBank/DDBJ databases">
        <title>The Genome Sequence of Nematocida parisii strain ERTm3.</title>
        <authorList>
            <consortium name="The Broad Institute Genome Sequencing Platform"/>
            <consortium name="The Broad Institute Genome Sequencing Center for Infectious Disease"/>
            <person name="Cuomo C."/>
            <person name="Troemel E."/>
            <person name="Young S.K."/>
            <person name="Zeng Q."/>
            <person name="Gargeya S."/>
            <person name="Fitzgerald M."/>
            <person name="Haas B."/>
            <person name="Abouelleil A."/>
            <person name="Alvarado L."/>
            <person name="Arachchi H.M."/>
            <person name="Berlin A."/>
            <person name="Chapman S.B."/>
            <person name="Gearin G."/>
            <person name="Goldberg J."/>
            <person name="Griggs A."/>
            <person name="Gujja S."/>
            <person name="Hansen M."/>
            <person name="Heiman D."/>
            <person name="Howarth C."/>
            <person name="Larimer J."/>
            <person name="Lui A."/>
            <person name="MacDonald P.J.P."/>
            <person name="McCowen C."/>
            <person name="Montmayeur A."/>
            <person name="Murphy C."/>
            <person name="Neiman D."/>
            <person name="Pearson M."/>
            <person name="Priest M."/>
            <person name="Roberts A."/>
            <person name="Saif S."/>
            <person name="Shea T."/>
            <person name="Sisk P."/>
            <person name="Stolte C."/>
            <person name="Sykes S."/>
            <person name="Wortman J."/>
            <person name="Nusbaum C."/>
            <person name="Birren B."/>
        </authorList>
    </citation>
    <scope>NUCLEOTIDE SEQUENCE</scope>
    <source>
        <strain evidence="4">ERTm3</strain>
    </source>
</reference>
<dbReference type="EMBL" id="GL870877">
    <property type="protein sequence ID" value="EIJ89214.1"/>
    <property type="molecule type" value="Genomic_DNA"/>
</dbReference>
<keyword evidence="1 2" id="KW-0103">Bromodomain</keyword>
<accession>I3EJ17</accession>
<dbReference type="PROSITE" id="PS50014">
    <property type="entry name" value="BROMODOMAIN_2"/>
    <property type="match status" value="1"/>
</dbReference>
<proteinExistence type="predicted"/>
<evidence type="ECO:0000256" key="2">
    <source>
        <dbReference type="PROSITE-ProRule" id="PRU00035"/>
    </source>
</evidence>
<dbReference type="InParanoid" id="I3EJ17"/>
<protein>
    <recommendedName>
        <fullName evidence="3">Bromo domain-containing protein</fullName>
    </recommendedName>
</protein>
<evidence type="ECO:0000313" key="5">
    <source>
        <dbReference type="Proteomes" id="UP000002872"/>
    </source>
</evidence>
<evidence type="ECO:0000259" key="3">
    <source>
        <dbReference type="PROSITE" id="PS50014"/>
    </source>
</evidence>
<name>I3EJ17_NEMP3</name>
<dbReference type="OMA" id="LIWENCF"/>
<organism evidence="4 5">
    <name type="scientific">Nematocida parisii (strain ERTm3)</name>
    <name type="common">Nematode killer fungus</name>
    <dbReference type="NCBI Taxonomy" id="935791"/>
    <lineage>
        <taxon>Eukaryota</taxon>
        <taxon>Fungi</taxon>
        <taxon>Fungi incertae sedis</taxon>
        <taxon>Microsporidia</taxon>
        <taxon>Nematocida</taxon>
    </lineage>
</organism>
<dbReference type="PROSITE" id="PS00633">
    <property type="entry name" value="BROMODOMAIN_1"/>
    <property type="match status" value="1"/>
</dbReference>
<dbReference type="STRING" id="935791.I3EJ17"/>
<evidence type="ECO:0000256" key="1">
    <source>
        <dbReference type="ARBA" id="ARBA00023117"/>
    </source>
</evidence>
<dbReference type="PRINTS" id="PR00503">
    <property type="entry name" value="BROMODOMAIN"/>
</dbReference>
<dbReference type="Gene3D" id="1.20.920.10">
    <property type="entry name" value="Bromodomain-like"/>
    <property type="match status" value="1"/>
</dbReference>
<dbReference type="GO" id="GO:0006357">
    <property type="term" value="P:regulation of transcription by RNA polymerase II"/>
    <property type="evidence" value="ECO:0007669"/>
    <property type="project" value="TreeGrafter"/>
</dbReference>
<dbReference type="InterPro" id="IPR036427">
    <property type="entry name" value="Bromodomain-like_sf"/>
</dbReference>
<dbReference type="Pfam" id="PF00439">
    <property type="entry name" value="Bromodomain"/>
    <property type="match status" value="1"/>
</dbReference>
<dbReference type="GO" id="GO:0000124">
    <property type="term" value="C:SAGA complex"/>
    <property type="evidence" value="ECO:0007669"/>
    <property type="project" value="InterPro"/>
</dbReference>
<feature type="domain" description="Bromo" evidence="3">
    <location>
        <begin position="81"/>
        <end position="151"/>
    </location>
</feature>
<dbReference type="PANTHER" id="PTHR47343">
    <property type="entry name" value="TRANSCRIPTIONAL ACTIVATOR SPT7"/>
    <property type="match status" value="1"/>
</dbReference>
<dbReference type="HOGENOM" id="CLU_578831_0_0_1"/>
<dbReference type="InterPro" id="IPR037782">
    <property type="entry name" value="Spt7"/>
</dbReference>
<evidence type="ECO:0000313" key="4">
    <source>
        <dbReference type="EMBL" id="EIJ89214.1"/>
    </source>
</evidence>
<dbReference type="Proteomes" id="UP000002872">
    <property type="component" value="Unassembled WGS sequence"/>
</dbReference>
<dbReference type="InterPro" id="IPR018359">
    <property type="entry name" value="Bromodomain_CS"/>
</dbReference>
<dbReference type="SMART" id="SM00297">
    <property type="entry name" value="BROMO"/>
    <property type="match status" value="1"/>
</dbReference>
<keyword evidence="5" id="KW-1185">Reference proteome</keyword>
<sequence>MQQYFTVEYDGYTYKKEEEKKEKKPSGSHYLVNMLSLSTENKMELERIINRMNTKSKWKDLSDKQERMYSKMEKVLSKLRAYTPFSVPFLNKVSKREAPEYYNMIQTPMDLGKMGKKLFLQEYSDIAGFTSDLDLIWENCFRFNNTHGNVYAMYAQKMKEKSLVLLQDLFSEREIEIEESPEVLSHFHHSEKWRKEMVATRAAILQNPAEFTQKRTPKGMHEYWRKESEIIRLMQKENLQRDGGASWVLEDLKEKPSFLYLPEYTHFYNSFPITEEDVLSAPPPTEYTLGNIHSRGHERYDKNTSAYKLGEKLSQSHCVHYMNGVYANDQMEVIPDIEIGRPEVVAILTRIVSLQLFAIGFTATESSALDIVVSHVLNRIQTTVCQIRREQTNILNTDCEKSERMNALIKSVIKIFEIRTTEAPSPQFFSEEEEKTDEDSMIDIIYSNAEDADLDEDIL</sequence>
<dbReference type="GO" id="GO:0005198">
    <property type="term" value="F:structural molecule activity"/>
    <property type="evidence" value="ECO:0007669"/>
    <property type="project" value="TreeGrafter"/>
</dbReference>
<dbReference type="InterPro" id="IPR001487">
    <property type="entry name" value="Bromodomain"/>
</dbReference>
<gene>
    <name evidence="4" type="ORF">NEQG_01033</name>
</gene>
<dbReference type="GO" id="GO:0046695">
    <property type="term" value="C:SLIK (SAGA-like) complex"/>
    <property type="evidence" value="ECO:0007669"/>
    <property type="project" value="InterPro"/>
</dbReference>
<dbReference type="AlphaFoldDB" id="I3EJ17"/>